<evidence type="ECO:0000313" key="3">
    <source>
        <dbReference type="Proteomes" id="UP000772434"/>
    </source>
</evidence>
<dbReference type="OrthoDB" id="3267422at2759"/>
<name>A0A9P5PUW9_9AGAR</name>
<gene>
    <name evidence="2" type="ORF">BDP27DRAFT_1421966</name>
</gene>
<proteinExistence type="predicted"/>
<sequence>MQNITILNTSPQIDYSPFLCNVTGSDSFDPSCLGGWQVLTLGGETIVTTEGPGPQGANIVPQMFLEFQAAALFFTTSSSSNATINITVTAGSTSIATSANSSVGVAAILNLPESETTTLTVTFSPGQIPSHLDIGNFKLEVTANSSPSSFLPTPTLPPTVSLPGFSVPSTLTSSTSTTPSSSAQSSNSSHKQLVADADFTPGSVGGGDRTL</sequence>
<reference evidence="2" key="1">
    <citation type="submission" date="2020-11" db="EMBL/GenBank/DDBJ databases">
        <authorList>
            <consortium name="DOE Joint Genome Institute"/>
            <person name="Ahrendt S."/>
            <person name="Riley R."/>
            <person name="Andreopoulos W."/>
            <person name="Labutti K."/>
            <person name="Pangilinan J."/>
            <person name="Ruiz-Duenas F.J."/>
            <person name="Barrasa J.M."/>
            <person name="Sanchez-Garcia M."/>
            <person name="Camarero S."/>
            <person name="Miyauchi S."/>
            <person name="Serrano A."/>
            <person name="Linde D."/>
            <person name="Babiker R."/>
            <person name="Drula E."/>
            <person name="Ayuso-Fernandez I."/>
            <person name="Pacheco R."/>
            <person name="Padilla G."/>
            <person name="Ferreira P."/>
            <person name="Barriuso J."/>
            <person name="Kellner H."/>
            <person name="Castanera R."/>
            <person name="Alfaro M."/>
            <person name="Ramirez L."/>
            <person name="Pisabarro A.G."/>
            <person name="Kuo A."/>
            <person name="Tritt A."/>
            <person name="Lipzen A."/>
            <person name="He G."/>
            <person name="Yan M."/>
            <person name="Ng V."/>
            <person name="Cullen D."/>
            <person name="Martin F."/>
            <person name="Rosso M.-N."/>
            <person name="Henrissat B."/>
            <person name="Hibbett D."/>
            <person name="Martinez A.T."/>
            <person name="Grigoriev I.V."/>
        </authorList>
    </citation>
    <scope>NUCLEOTIDE SEQUENCE</scope>
    <source>
        <strain evidence="2">AH 40177</strain>
    </source>
</reference>
<comment type="caution">
    <text evidence="2">The sequence shown here is derived from an EMBL/GenBank/DDBJ whole genome shotgun (WGS) entry which is preliminary data.</text>
</comment>
<organism evidence="2 3">
    <name type="scientific">Rhodocollybia butyracea</name>
    <dbReference type="NCBI Taxonomy" id="206335"/>
    <lineage>
        <taxon>Eukaryota</taxon>
        <taxon>Fungi</taxon>
        <taxon>Dikarya</taxon>
        <taxon>Basidiomycota</taxon>
        <taxon>Agaricomycotina</taxon>
        <taxon>Agaricomycetes</taxon>
        <taxon>Agaricomycetidae</taxon>
        <taxon>Agaricales</taxon>
        <taxon>Marasmiineae</taxon>
        <taxon>Omphalotaceae</taxon>
        <taxon>Rhodocollybia</taxon>
    </lineage>
</organism>
<dbReference type="AlphaFoldDB" id="A0A9P5PUW9"/>
<feature type="region of interest" description="Disordered" evidence="1">
    <location>
        <begin position="167"/>
        <end position="211"/>
    </location>
</feature>
<accession>A0A9P5PUW9</accession>
<dbReference type="EMBL" id="JADNRY010000061">
    <property type="protein sequence ID" value="KAF9068435.1"/>
    <property type="molecule type" value="Genomic_DNA"/>
</dbReference>
<evidence type="ECO:0000256" key="1">
    <source>
        <dbReference type="SAM" id="MobiDB-lite"/>
    </source>
</evidence>
<dbReference type="Proteomes" id="UP000772434">
    <property type="component" value="Unassembled WGS sequence"/>
</dbReference>
<protein>
    <submittedName>
        <fullName evidence="2">Uncharacterized protein</fullName>
    </submittedName>
</protein>
<keyword evidence="3" id="KW-1185">Reference proteome</keyword>
<feature type="compositionally biased region" description="Low complexity" evidence="1">
    <location>
        <begin position="167"/>
        <end position="189"/>
    </location>
</feature>
<evidence type="ECO:0000313" key="2">
    <source>
        <dbReference type="EMBL" id="KAF9068435.1"/>
    </source>
</evidence>